<sequence length="658" mass="71577">MVALLVVIVLSPLSMQAEEVNSCCVTQDFDLYLIGDPDEGELTPFDSDLDEEKSVLVTPSIAGEVNIGAWGVTWGLDGGYSSGTWSFSIPYEVVDATGVTTNATVLIKVGGSTYESSSQIPAVYLTNSGELQVSVEVDDGEISEGEDIELSLSVQGLIFSNPGSESGIRFLWGSPQSDAALTMSFPLVQVEMREASVKGNLVFFPIELTSGFGDKMWSGSSGGFSIHNTEVSESPITTVMEDGVEVTFVWEMPESFEGGSLRADFYLSPQSTLKIETDKNHQITAGVDSGDASWYPAEEPSRSGGSYLDVNIDCEYDGDTIDRETSVRFNGAMSQWMRWGLDNIGNKSLGSSSWWRNLNSYADSISSSDRQNGRVDDSELLALQNHLTGSRSDLRSFLSNGLFIEPEAMFGENPIDFGPMEIVIDLGGSRAFNSETISITMSASYEVDEGQRQRLIEDFVRPGGYDYWTMVDLDFEISTGMLSGLGSVYSETDDISYSHRRWIVMEVLVIEESDIDSETDFRIDFASPESLIYSPLVSAMIAVFALCLAIGIALALTKRRTKVPSMIMVSVLGVLTFVIYWFGLPMQIVLGVVASSVLLVFPVTLISPTDESMGRVSSGPARAGRVRCPSCGTKNEVESNVRPLRLDCSGCGNTLRIE</sequence>
<proteinExistence type="predicted"/>
<keyword evidence="1" id="KW-0472">Membrane</keyword>
<feature type="transmembrane region" description="Helical" evidence="1">
    <location>
        <begin position="588"/>
        <end position="606"/>
    </location>
</feature>
<evidence type="ECO:0000256" key="1">
    <source>
        <dbReference type="SAM" id="Phobius"/>
    </source>
</evidence>
<feature type="transmembrane region" description="Helical" evidence="1">
    <location>
        <begin position="532"/>
        <end position="556"/>
    </location>
</feature>
<evidence type="ECO:0008006" key="3">
    <source>
        <dbReference type="Google" id="ProtNLM"/>
    </source>
</evidence>
<accession>A0A381TXF1</accession>
<name>A0A381TXF1_9ZZZZ</name>
<feature type="transmembrane region" description="Helical" evidence="1">
    <location>
        <begin position="563"/>
        <end position="582"/>
    </location>
</feature>
<reference evidence="2" key="1">
    <citation type="submission" date="2018-05" db="EMBL/GenBank/DDBJ databases">
        <authorList>
            <person name="Lanie J.A."/>
            <person name="Ng W.-L."/>
            <person name="Kazmierczak K.M."/>
            <person name="Andrzejewski T.M."/>
            <person name="Davidsen T.M."/>
            <person name="Wayne K.J."/>
            <person name="Tettelin H."/>
            <person name="Glass J.I."/>
            <person name="Rusch D."/>
            <person name="Podicherti R."/>
            <person name="Tsui H.-C.T."/>
            <person name="Winkler M.E."/>
        </authorList>
    </citation>
    <scope>NUCLEOTIDE SEQUENCE</scope>
</reference>
<gene>
    <name evidence="2" type="ORF">METZ01_LOCUS73012</name>
</gene>
<protein>
    <recommendedName>
        <fullName evidence="3">TFIIB-type domain-containing protein</fullName>
    </recommendedName>
</protein>
<organism evidence="2">
    <name type="scientific">marine metagenome</name>
    <dbReference type="NCBI Taxonomy" id="408172"/>
    <lineage>
        <taxon>unclassified sequences</taxon>
        <taxon>metagenomes</taxon>
        <taxon>ecological metagenomes</taxon>
    </lineage>
</organism>
<evidence type="ECO:0000313" key="2">
    <source>
        <dbReference type="EMBL" id="SVA20158.1"/>
    </source>
</evidence>
<keyword evidence="1" id="KW-1133">Transmembrane helix</keyword>
<dbReference type="AlphaFoldDB" id="A0A381TXF1"/>
<keyword evidence="1" id="KW-0812">Transmembrane</keyword>
<dbReference type="EMBL" id="UINC01005258">
    <property type="protein sequence ID" value="SVA20158.1"/>
    <property type="molecule type" value="Genomic_DNA"/>
</dbReference>